<feature type="non-terminal residue" evidence="1">
    <location>
        <position position="1"/>
    </location>
</feature>
<accession>A0A812TQ24</accession>
<reference evidence="1" key="1">
    <citation type="submission" date="2021-02" db="EMBL/GenBank/DDBJ databases">
        <authorList>
            <person name="Dougan E. K."/>
            <person name="Rhodes N."/>
            <person name="Thang M."/>
            <person name="Chan C."/>
        </authorList>
    </citation>
    <scope>NUCLEOTIDE SEQUENCE</scope>
</reference>
<dbReference type="AlphaFoldDB" id="A0A812TQ24"/>
<keyword evidence="2" id="KW-1185">Reference proteome</keyword>
<gene>
    <name evidence="1" type="ORF">SPIL2461_LOCUS14189</name>
</gene>
<dbReference type="Proteomes" id="UP000649617">
    <property type="component" value="Unassembled WGS sequence"/>
</dbReference>
<sequence length="50" mass="5538">LKIALGCAGAAVLCLGWLTAALSIPRKDEMDPYDFNNRVVNLLERDWSDC</sequence>
<name>A0A812TQ24_SYMPI</name>
<evidence type="ECO:0000313" key="1">
    <source>
        <dbReference type="EMBL" id="CAE7536706.1"/>
    </source>
</evidence>
<protein>
    <submittedName>
        <fullName evidence="1">Uncharacterized protein</fullName>
    </submittedName>
</protein>
<organism evidence="1 2">
    <name type="scientific">Symbiodinium pilosum</name>
    <name type="common">Dinoflagellate</name>
    <dbReference type="NCBI Taxonomy" id="2952"/>
    <lineage>
        <taxon>Eukaryota</taxon>
        <taxon>Sar</taxon>
        <taxon>Alveolata</taxon>
        <taxon>Dinophyceae</taxon>
        <taxon>Suessiales</taxon>
        <taxon>Symbiodiniaceae</taxon>
        <taxon>Symbiodinium</taxon>
    </lineage>
</organism>
<evidence type="ECO:0000313" key="2">
    <source>
        <dbReference type="Proteomes" id="UP000649617"/>
    </source>
</evidence>
<dbReference type="EMBL" id="CAJNIZ010032335">
    <property type="protein sequence ID" value="CAE7536706.1"/>
    <property type="molecule type" value="Genomic_DNA"/>
</dbReference>
<comment type="caution">
    <text evidence="1">The sequence shown here is derived from an EMBL/GenBank/DDBJ whole genome shotgun (WGS) entry which is preliminary data.</text>
</comment>
<proteinExistence type="predicted"/>